<gene>
    <name evidence="1" type="ORF">LSP00402_LOCUS14215</name>
</gene>
<organism evidence="1">
    <name type="scientific">Lotharella oceanica</name>
    <dbReference type="NCBI Taxonomy" id="641309"/>
    <lineage>
        <taxon>Eukaryota</taxon>
        <taxon>Sar</taxon>
        <taxon>Rhizaria</taxon>
        <taxon>Cercozoa</taxon>
        <taxon>Chlorarachniophyceae</taxon>
        <taxon>Lotharella</taxon>
    </lineage>
</organism>
<dbReference type="EMBL" id="HBHP01022846">
    <property type="protein sequence ID" value="CAD9770230.1"/>
    <property type="molecule type" value="Transcribed_RNA"/>
</dbReference>
<protein>
    <submittedName>
        <fullName evidence="1">Uncharacterized protein</fullName>
    </submittedName>
</protein>
<dbReference type="AlphaFoldDB" id="A0A7S2TUJ6"/>
<name>A0A7S2TUJ6_9EUKA</name>
<evidence type="ECO:0000313" key="1">
    <source>
        <dbReference type="EMBL" id="CAD9770230.1"/>
    </source>
</evidence>
<accession>A0A7S2TUJ6</accession>
<reference evidence="1" key="1">
    <citation type="submission" date="2021-01" db="EMBL/GenBank/DDBJ databases">
        <authorList>
            <person name="Corre E."/>
            <person name="Pelletier E."/>
            <person name="Niang G."/>
            <person name="Scheremetjew M."/>
            <person name="Finn R."/>
            <person name="Kale V."/>
            <person name="Holt S."/>
            <person name="Cochrane G."/>
            <person name="Meng A."/>
            <person name="Brown T."/>
            <person name="Cohen L."/>
        </authorList>
    </citation>
    <scope>NUCLEOTIDE SEQUENCE</scope>
    <source>
        <strain evidence="1">CCMP622</strain>
    </source>
</reference>
<sequence>MAAARRLLRLRLCGGMLERASRAAPRHSFFRRMLVTLGVEGKKGNINAELPTELAVLKTLMDAEKATSVDEAFRYFGEEAYVIKPSGSPIEPNPSDFTTISLGMWGLLDVKSSLHGVDTVVEKEDRNSCEAFYTAHQSFIHEGKEIEVVAKFRADMVKDEGKGWVIQQIERLQ</sequence>
<proteinExistence type="predicted"/>